<dbReference type="EMBL" id="WIXK01000001">
    <property type="protein sequence ID" value="MQY41237.1"/>
    <property type="molecule type" value="Genomic_DNA"/>
</dbReference>
<name>A0A844APB1_9RHOB</name>
<evidence type="ECO:0000313" key="2">
    <source>
        <dbReference type="EMBL" id="MQY41237.1"/>
    </source>
</evidence>
<gene>
    <name evidence="2" type="ORF">GG681_01160</name>
</gene>
<accession>A0A844APB1</accession>
<comment type="caution">
    <text evidence="2">The sequence shown here is derived from an EMBL/GenBank/DDBJ whole genome shotgun (WGS) entry which is preliminary data.</text>
</comment>
<sequence length="150" mass="16521">MQEPSAENGFQAAHAALLAASFATLTGRDLQADCSAEALYHAPFVILSHDGGVDPVLTYGNLAAQKLWEMGWDQLTQMPSRLTAEPQHRTTRAEMFERMRLSGVIDDYAGIRISATGKRFEIRGAVIWALVDDAGIKQGEAAMFQNYQYL</sequence>
<dbReference type="Pfam" id="PF08670">
    <property type="entry name" value="MEKHLA"/>
    <property type="match status" value="1"/>
</dbReference>
<reference evidence="2 3" key="1">
    <citation type="submission" date="2019-10" db="EMBL/GenBank/DDBJ databases">
        <title>Epibacterium sp. nov., isolated from seawater.</title>
        <authorList>
            <person name="Zhang X."/>
            <person name="Li N."/>
        </authorList>
    </citation>
    <scope>NUCLEOTIDE SEQUENCE [LARGE SCALE GENOMIC DNA]</scope>
    <source>
        <strain evidence="2 3">SM1969</strain>
    </source>
</reference>
<organism evidence="2 3">
    <name type="scientific">Tritonibacter aquimaris</name>
    <dbReference type="NCBI Taxonomy" id="2663379"/>
    <lineage>
        <taxon>Bacteria</taxon>
        <taxon>Pseudomonadati</taxon>
        <taxon>Pseudomonadota</taxon>
        <taxon>Alphaproteobacteria</taxon>
        <taxon>Rhodobacterales</taxon>
        <taxon>Paracoccaceae</taxon>
        <taxon>Tritonibacter</taxon>
    </lineage>
</organism>
<dbReference type="InterPro" id="IPR013978">
    <property type="entry name" value="MEKHLA"/>
</dbReference>
<proteinExistence type="predicted"/>
<feature type="domain" description="MEKHLA" evidence="1">
    <location>
        <begin position="13"/>
        <end position="148"/>
    </location>
</feature>
<evidence type="ECO:0000259" key="1">
    <source>
        <dbReference type="Pfam" id="PF08670"/>
    </source>
</evidence>
<dbReference type="AlphaFoldDB" id="A0A844APB1"/>
<keyword evidence="3" id="KW-1185">Reference proteome</keyword>
<dbReference type="Proteomes" id="UP000436694">
    <property type="component" value="Unassembled WGS sequence"/>
</dbReference>
<dbReference type="RefSeq" id="WP_153544241.1">
    <property type="nucleotide sequence ID" value="NZ_WIXK01000001.1"/>
</dbReference>
<evidence type="ECO:0000313" key="3">
    <source>
        <dbReference type="Proteomes" id="UP000436694"/>
    </source>
</evidence>
<protein>
    <submittedName>
        <fullName evidence="2">MEKHLA domain-containing protein</fullName>
    </submittedName>
</protein>